<dbReference type="Pfam" id="PF04542">
    <property type="entry name" value="Sigma70_r2"/>
    <property type="match status" value="1"/>
</dbReference>
<comment type="subunit">
    <text evidence="1">Interacts transiently with the RNA polymerase catalytic core formed by RpoA, RpoB, RpoC and RpoZ (2 alpha, 1 beta, 1 beta' and 1 omega subunit) to form the RNA polymerase holoenzyme that can initiate transcription.</text>
</comment>
<dbReference type="SUPFAM" id="SSF88659">
    <property type="entry name" value="Sigma3 and sigma4 domains of RNA polymerase sigma factors"/>
    <property type="match status" value="1"/>
</dbReference>
<evidence type="ECO:0000313" key="5">
    <source>
        <dbReference type="Proteomes" id="UP001566331"/>
    </source>
</evidence>
<dbReference type="Gene3D" id="1.10.1740.10">
    <property type="match status" value="1"/>
</dbReference>
<dbReference type="InterPro" id="IPR014284">
    <property type="entry name" value="RNA_pol_sigma-70_dom"/>
</dbReference>
<name>A0ABV4HPD4_9GAMM</name>
<dbReference type="InterPro" id="IPR052704">
    <property type="entry name" value="ECF_Sigma-70_Domain"/>
</dbReference>
<dbReference type="Pfam" id="PF08281">
    <property type="entry name" value="Sigma70_r4_2"/>
    <property type="match status" value="1"/>
</dbReference>
<protein>
    <submittedName>
        <fullName evidence="4">Sigma-70 family RNA polymerase sigma factor</fullName>
    </submittedName>
</protein>
<dbReference type="SUPFAM" id="SSF54427">
    <property type="entry name" value="NTF2-like"/>
    <property type="match status" value="1"/>
</dbReference>
<dbReference type="NCBIfam" id="TIGR02937">
    <property type="entry name" value="sigma70-ECF"/>
    <property type="match status" value="1"/>
</dbReference>
<organism evidence="4 5">
    <name type="scientific">Luteimonas salinilitoris</name>
    <dbReference type="NCBI Taxonomy" id="3237697"/>
    <lineage>
        <taxon>Bacteria</taxon>
        <taxon>Pseudomonadati</taxon>
        <taxon>Pseudomonadota</taxon>
        <taxon>Gammaproteobacteria</taxon>
        <taxon>Lysobacterales</taxon>
        <taxon>Lysobacteraceae</taxon>
        <taxon>Luteimonas</taxon>
    </lineage>
</organism>
<feature type="domain" description="RNA polymerase sigma-70 region 2" evidence="2">
    <location>
        <begin position="11"/>
        <end position="75"/>
    </location>
</feature>
<accession>A0ABV4HPD4</accession>
<feature type="domain" description="RNA polymerase sigma factor 70 region 4 type 2" evidence="3">
    <location>
        <begin position="115"/>
        <end position="161"/>
    </location>
</feature>
<dbReference type="Gene3D" id="3.10.450.50">
    <property type="match status" value="1"/>
</dbReference>
<keyword evidence="5" id="KW-1185">Reference proteome</keyword>
<dbReference type="PANTHER" id="PTHR30173:SF43">
    <property type="entry name" value="ECF RNA POLYMERASE SIGMA FACTOR SIGI-RELATED"/>
    <property type="match status" value="1"/>
</dbReference>
<dbReference type="InterPro" id="IPR013324">
    <property type="entry name" value="RNA_pol_sigma_r3/r4-like"/>
</dbReference>
<dbReference type="InterPro" id="IPR013249">
    <property type="entry name" value="RNA_pol_sigma70_r4_t2"/>
</dbReference>
<comment type="caution">
    <text evidence="4">The sequence shown here is derived from an EMBL/GenBank/DDBJ whole genome shotgun (WGS) entry which is preliminary data.</text>
</comment>
<dbReference type="InterPro" id="IPR032710">
    <property type="entry name" value="NTF2-like_dom_sf"/>
</dbReference>
<evidence type="ECO:0000256" key="1">
    <source>
        <dbReference type="ARBA" id="ARBA00011344"/>
    </source>
</evidence>
<gene>
    <name evidence="4" type="ORF">AB6713_05375</name>
</gene>
<proteinExistence type="predicted"/>
<dbReference type="PANTHER" id="PTHR30173">
    <property type="entry name" value="SIGMA 19 FACTOR"/>
    <property type="match status" value="1"/>
</dbReference>
<reference evidence="4 5" key="1">
    <citation type="submission" date="2024-07" db="EMBL/GenBank/DDBJ databases">
        <title>Luteimonas salilacus sp. nov., isolated from the shore soil of Salt Lake in Tibet of China.</title>
        <authorList>
            <person name="Zhang X."/>
            <person name="Li A."/>
        </authorList>
    </citation>
    <scope>NUCLEOTIDE SEQUENCE [LARGE SCALE GENOMIC DNA]</scope>
    <source>
        <strain evidence="4 5">B3-2-R+30</strain>
    </source>
</reference>
<dbReference type="RefSeq" id="WP_370564037.1">
    <property type="nucleotide sequence ID" value="NZ_JBFWIB010000006.1"/>
</dbReference>
<dbReference type="InterPro" id="IPR036388">
    <property type="entry name" value="WH-like_DNA-bd_sf"/>
</dbReference>
<dbReference type="InterPro" id="IPR007627">
    <property type="entry name" value="RNA_pol_sigma70_r2"/>
</dbReference>
<dbReference type="SUPFAM" id="SSF88946">
    <property type="entry name" value="Sigma2 domain of RNA polymerase sigma factors"/>
    <property type="match status" value="1"/>
</dbReference>
<evidence type="ECO:0000259" key="2">
    <source>
        <dbReference type="Pfam" id="PF04542"/>
    </source>
</evidence>
<evidence type="ECO:0000313" key="4">
    <source>
        <dbReference type="EMBL" id="MEZ0474048.1"/>
    </source>
</evidence>
<sequence>MTDDDWLARQFEAHRGHLRAVAFRMLGSRSEADDVVQEAWLRLDRSDAGAIDNLGGWLTTVVARVCLDQLRARKSRREEPFDPQLADPDATHAEVQGPEHELLLTDAIGPALLIVLDTLTPAERLAFVLHDMFGMSFDDIAAIVDRTPTAARQLASRARRRVQGTDADADADRTRQREIVAAFLHASRNGDFDALLALLDPEVVLRADRAAVQASAAGQAAKAPKLTAEARGPGAIVETFLGRAQAAQPALIDGAAGAVYAPEGQPRVVFAFRFSGGKVAGIDVVADPARIGQLDVAILDG</sequence>
<dbReference type="InterPro" id="IPR013325">
    <property type="entry name" value="RNA_pol_sigma_r2"/>
</dbReference>
<dbReference type="Gene3D" id="1.10.10.10">
    <property type="entry name" value="Winged helix-like DNA-binding domain superfamily/Winged helix DNA-binding domain"/>
    <property type="match status" value="1"/>
</dbReference>
<dbReference type="Proteomes" id="UP001566331">
    <property type="component" value="Unassembled WGS sequence"/>
</dbReference>
<evidence type="ECO:0000259" key="3">
    <source>
        <dbReference type="Pfam" id="PF08281"/>
    </source>
</evidence>
<dbReference type="EMBL" id="JBFWIC010000005">
    <property type="protein sequence ID" value="MEZ0474048.1"/>
    <property type="molecule type" value="Genomic_DNA"/>
</dbReference>